<proteinExistence type="predicted"/>
<feature type="non-terminal residue" evidence="1">
    <location>
        <position position="110"/>
    </location>
</feature>
<name>A0A8T0QCU3_PANVG</name>
<gene>
    <name evidence="1" type="ORF">PVAP13_7KG207755</name>
</gene>
<reference evidence="1" key="1">
    <citation type="submission" date="2020-05" db="EMBL/GenBank/DDBJ databases">
        <title>WGS assembly of Panicum virgatum.</title>
        <authorList>
            <person name="Lovell J.T."/>
            <person name="Jenkins J."/>
            <person name="Shu S."/>
            <person name="Juenger T.E."/>
            <person name="Schmutz J."/>
        </authorList>
    </citation>
    <scope>NUCLEOTIDE SEQUENCE</scope>
    <source>
        <strain evidence="1">AP13</strain>
    </source>
</reference>
<dbReference type="Proteomes" id="UP000823388">
    <property type="component" value="Chromosome 7K"/>
</dbReference>
<accession>A0A8T0QCU3</accession>
<evidence type="ECO:0000313" key="2">
    <source>
        <dbReference type="Proteomes" id="UP000823388"/>
    </source>
</evidence>
<dbReference type="AlphaFoldDB" id="A0A8T0QCU3"/>
<comment type="caution">
    <text evidence="1">The sequence shown here is derived from an EMBL/GenBank/DDBJ whole genome shotgun (WGS) entry which is preliminary data.</text>
</comment>
<evidence type="ECO:0000313" key="1">
    <source>
        <dbReference type="EMBL" id="KAG2572897.1"/>
    </source>
</evidence>
<organism evidence="1 2">
    <name type="scientific">Panicum virgatum</name>
    <name type="common">Blackwell switchgrass</name>
    <dbReference type="NCBI Taxonomy" id="38727"/>
    <lineage>
        <taxon>Eukaryota</taxon>
        <taxon>Viridiplantae</taxon>
        <taxon>Streptophyta</taxon>
        <taxon>Embryophyta</taxon>
        <taxon>Tracheophyta</taxon>
        <taxon>Spermatophyta</taxon>
        <taxon>Magnoliopsida</taxon>
        <taxon>Liliopsida</taxon>
        <taxon>Poales</taxon>
        <taxon>Poaceae</taxon>
        <taxon>PACMAD clade</taxon>
        <taxon>Panicoideae</taxon>
        <taxon>Panicodae</taxon>
        <taxon>Paniceae</taxon>
        <taxon>Panicinae</taxon>
        <taxon>Panicum</taxon>
        <taxon>Panicum sect. Hiantes</taxon>
    </lineage>
</organism>
<sequence>MVGSCFQASNVPDNYNQYKQWIEVWLLDGKVKCRNKMVFDNKVIRHPTEILIHACVFLKYWTGLHKEELQVGLLEGVKTLLACTHRVMAQQKRATQNLLLAPRTSTADEE</sequence>
<dbReference type="EMBL" id="CM029049">
    <property type="protein sequence ID" value="KAG2572897.1"/>
    <property type="molecule type" value="Genomic_DNA"/>
</dbReference>
<protein>
    <submittedName>
        <fullName evidence="1">Uncharacterized protein</fullName>
    </submittedName>
</protein>
<keyword evidence="2" id="KW-1185">Reference proteome</keyword>